<dbReference type="EMBL" id="VUMR01000040">
    <property type="protein sequence ID" value="MSS56732.1"/>
    <property type="molecule type" value="Genomic_DNA"/>
</dbReference>
<dbReference type="InterPro" id="IPR052031">
    <property type="entry name" value="Membrane_Transporter-Flippase"/>
</dbReference>
<feature type="transmembrane region" description="Helical" evidence="7">
    <location>
        <begin position="386"/>
        <end position="409"/>
    </location>
</feature>
<dbReference type="AlphaFoldDB" id="A0A6N7VIR3"/>
<keyword evidence="3" id="KW-1003">Cell membrane</keyword>
<protein>
    <submittedName>
        <fullName evidence="8">MATE family efflux transporter</fullName>
    </submittedName>
</protein>
<gene>
    <name evidence="8" type="ORF">FYJ55_07470</name>
</gene>
<evidence type="ECO:0000313" key="8">
    <source>
        <dbReference type="EMBL" id="MSS56732.1"/>
    </source>
</evidence>
<reference evidence="8 9" key="1">
    <citation type="submission" date="2019-08" db="EMBL/GenBank/DDBJ databases">
        <title>In-depth cultivation of the pig gut microbiome towards novel bacterial diversity and tailored functional studies.</title>
        <authorList>
            <person name="Wylensek D."/>
            <person name="Hitch T.C.A."/>
            <person name="Clavel T."/>
        </authorList>
    </citation>
    <scope>NUCLEOTIDE SEQUENCE [LARGE SCALE GENOMIC DNA]</scope>
    <source>
        <strain evidence="8 9">LKV-472-APC-3</strain>
    </source>
</reference>
<evidence type="ECO:0000256" key="3">
    <source>
        <dbReference type="ARBA" id="ARBA00022475"/>
    </source>
</evidence>
<evidence type="ECO:0000256" key="5">
    <source>
        <dbReference type="ARBA" id="ARBA00022989"/>
    </source>
</evidence>
<dbReference type="PANTHER" id="PTHR43549">
    <property type="entry name" value="MULTIDRUG RESISTANCE PROTEIN YPNP-RELATED"/>
    <property type="match status" value="1"/>
</dbReference>
<accession>A0A6N7VIR3</accession>
<feature type="transmembrane region" description="Helical" evidence="7">
    <location>
        <begin position="169"/>
        <end position="189"/>
    </location>
</feature>
<feature type="transmembrane region" description="Helical" evidence="7">
    <location>
        <begin position="195"/>
        <end position="214"/>
    </location>
</feature>
<evidence type="ECO:0000256" key="2">
    <source>
        <dbReference type="ARBA" id="ARBA00022448"/>
    </source>
</evidence>
<keyword evidence="6 7" id="KW-0472">Membrane</keyword>
<dbReference type="Proteomes" id="UP000434241">
    <property type="component" value="Unassembled WGS sequence"/>
</dbReference>
<name>A0A6N7VIR3_9FIRM</name>
<evidence type="ECO:0000256" key="4">
    <source>
        <dbReference type="ARBA" id="ARBA00022692"/>
    </source>
</evidence>
<keyword evidence="4 7" id="KW-0812">Transmembrane</keyword>
<dbReference type="Pfam" id="PF01554">
    <property type="entry name" value="MatE"/>
    <property type="match status" value="2"/>
</dbReference>
<feature type="transmembrane region" description="Helical" evidence="7">
    <location>
        <begin position="137"/>
        <end position="162"/>
    </location>
</feature>
<feature type="transmembrane region" description="Helical" evidence="7">
    <location>
        <begin position="319"/>
        <end position="339"/>
    </location>
</feature>
<dbReference type="GO" id="GO:0015297">
    <property type="term" value="F:antiporter activity"/>
    <property type="evidence" value="ECO:0007669"/>
    <property type="project" value="InterPro"/>
</dbReference>
<evidence type="ECO:0000313" key="9">
    <source>
        <dbReference type="Proteomes" id="UP000434241"/>
    </source>
</evidence>
<organism evidence="8 9">
    <name type="scientific">Holdemanella porci</name>
    <dbReference type="NCBI Taxonomy" id="2652276"/>
    <lineage>
        <taxon>Bacteria</taxon>
        <taxon>Bacillati</taxon>
        <taxon>Bacillota</taxon>
        <taxon>Erysipelotrichia</taxon>
        <taxon>Erysipelotrichales</taxon>
        <taxon>Erysipelotrichaceae</taxon>
        <taxon>Holdemanella</taxon>
    </lineage>
</organism>
<evidence type="ECO:0000256" key="1">
    <source>
        <dbReference type="ARBA" id="ARBA00004651"/>
    </source>
</evidence>
<comment type="subcellular location">
    <subcellularLocation>
        <location evidence="1">Cell membrane</location>
        <topology evidence="1">Multi-pass membrane protein</topology>
    </subcellularLocation>
</comment>
<dbReference type="GeneID" id="93159133"/>
<dbReference type="PIRSF" id="PIRSF006603">
    <property type="entry name" value="DinF"/>
    <property type="match status" value="1"/>
</dbReference>
<dbReference type="InterPro" id="IPR002528">
    <property type="entry name" value="MATE_fam"/>
</dbReference>
<feature type="transmembrane region" description="Helical" evidence="7">
    <location>
        <begin position="351"/>
        <end position="374"/>
    </location>
</feature>
<comment type="caution">
    <text evidence="8">The sequence shown here is derived from an EMBL/GenBank/DDBJ whole genome shotgun (WGS) entry which is preliminary data.</text>
</comment>
<feature type="transmembrane region" description="Helical" evidence="7">
    <location>
        <begin position="415"/>
        <end position="436"/>
    </location>
</feature>
<keyword evidence="9" id="KW-1185">Reference proteome</keyword>
<dbReference type="InterPro" id="IPR048279">
    <property type="entry name" value="MdtK-like"/>
</dbReference>
<feature type="transmembrane region" description="Helical" evidence="7">
    <location>
        <begin position="97"/>
        <end position="117"/>
    </location>
</feature>
<evidence type="ECO:0000256" key="7">
    <source>
        <dbReference type="SAM" id="Phobius"/>
    </source>
</evidence>
<dbReference type="RefSeq" id="WP_154556313.1">
    <property type="nucleotide sequence ID" value="NZ_JAQCYS010000102.1"/>
</dbReference>
<proteinExistence type="predicted"/>
<keyword evidence="5 7" id="KW-1133">Transmembrane helix</keyword>
<dbReference type="GO" id="GO:0042910">
    <property type="term" value="F:xenobiotic transmembrane transporter activity"/>
    <property type="evidence" value="ECO:0007669"/>
    <property type="project" value="InterPro"/>
</dbReference>
<feature type="transmembrane region" description="Helical" evidence="7">
    <location>
        <begin position="12"/>
        <end position="35"/>
    </location>
</feature>
<feature type="transmembrane region" description="Helical" evidence="7">
    <location>
        <begin position="41"/>
        <end position="63"/>
    </location>
</feature>
<keyword evidence="2" id="KW-0813">Transport</keyword>
<dbReference type="NCBIfam" id="TIGR00797">
    <property type="entry name" value="matE"/>
    <property type="match status" value="1"/>
</dbReference>
<sequence length="444" mass="48742">MKKNQSVDLLHGPIFKSLSLLAIPIMATYFIQMAYNLVDMLWIGFLGSGAVASIGVSGNFMYLSNGLVNMPKIGSQALVGQSLGANNQEQTKNYIQAAFQSSLFFALIYGIIIIVFQKYLIQLFNLSDPAIIQDAQNYLWITCGFIVFSFVNQIFTGILTAAGHSKSTFIATTTGLVLNLILDPVLIFVFNLRVIGAALATILAQIIVTLVFLYNTKNLDLFRNIRILSKPKLNHISEILKIGFPSSVQSMLFTCISMYIARLISSFGAISVAVQKVGSQIESISWMAADGFSASINAFTSQNYGAKNYDRVKQGYKTGMLVVGLWGLLTTAVLIFLPGPIFSCFIHETNILPYGIDYLIILGYSQLFMCIEIATQGAFNGLGKTLPPSIVSIIFTSARIPMAVILSQFLGVNGVWWAISISSIIKGIVLVTWFILYSRRRLVV</sequence>
<dbReference type="CDD" id="cd13140">
    <property type="entry name" value="MATE_like_1"/>
    <property type="match status" value="1"/>
</dbReference>
<evidence type="ECO:0000256" key="6">
    <source>
        <dbReference type="ARBA" id="ARBA00023136"/>
    </source>
</evidence>
<dbReference type="PANTHER" id="PTHR43549:SF3">
    <property type="entry name" value="MULTIDRUG RESISTANCE PROTEIN YPNP-RELATED"/>
    <property type="match status" value="1"/>
</dbReference>
<dbReference type="GO" id="GO:0005886">
    <property type="term" value="C:plasma membrane"/>
    <property type="evidence" value="ECO:0007669"/>
    <property type="project" value="UniProtKB-SubCell"/>
</dbReference>